<proteinExistence type="inferred from homology"/>
<dbReference type="InterPro" id="IPR050629">
    <property type="entry name" value="STE20/SPS1-PAK"/>
</dbReference>
<dbReference type="eggNOG" id="KOG0201">
    <property type="taxonomic scope" value="Eukaryota"/>
</dbReference>
<dbReference type="OMA" id="RDIYNDQ"/>
<evidence type="ECO:0000256" key="4">
    <source>
        <dbReference type="ARBA" id="ARBA00022679"/>
    </source>
</evidence>
<organism evidence="12 13">
    <name type="scientific">Komagataella phaffii (strain GS115 / ATCC 20864)</name>
    <name type="common">Yeast</name>
    <name type="synonym">Pichia pastoris</name>
    <dbReference type="NCBI Taxonomy" id="644223"/>
    <lineage>
        <taxon>Eukaryota</taxon>
        <taxon>Fungi</taxon>
        <taxon>Dikarya</taxon>
        <taxon>Ascomycota</taxon>
        <taxon>Saccharomycotina</taxon>
        <taxon>Pichiomycetes</taxon>
        <taxon>Pichiales</taxon>
        <taxon>Pichiaceae</taxon>
        <taxon>Komagataella</taxon>
    </lineage>
</organism>
<dbReference type="RefSeq" id="XP_002489696.1">
    <property type="nucleotide sequence ID" value="XM_002489651.1"/>
</dbReference>
<evidence type="ECO:0000256" key="3">
    <source>
        <dbReference type="ARBA" id="ARBA00022527"/>
    </source>
</evidence>
<dbReference type="PANTHER" id="PTHR48012:SF10">
    <property type="entry name" value="FI20177P1"/>
    <property type="match status" value="1"/>
</dbReference>
<comment type="similarity">
    <text evidence="1">Belongs to the protein kinase superfamily. STE Ser/Thr protein kinase family. STE20 subfamily.</text>
</comment>
<dbReference type="SUPFAM" id="SSF56112">
    <property type="entry name" value="Protein kinase-like (PK-like)"/>
    <property type="match status" value="1"/>
</dbReference>
<evidence type="ECO:0000313" key="13">
    <source>
        <dbReference type="Proteomes" id="UP000000314"/>
    </source>
</evidence>
<dbReference type="PANTHER" id="PTHR48012">
    <property type="entry name" value="STERILE20-LIKE KINASE, ISOFORM B-RELATED"/>
    <property type="match status" value="1"/>
</dbReference>
<dbReference type="KEGG" id="ppa:PAS_chr1-1_0057"/>
<evidence type="ECO:0000256" key="1">
    <source>
        <dbReference type="ARBA" id="ARBA00008874"/>
    </source>
</evidence>
<dbReference type="InterPro" id="IPR017441">
    <property type="entry name" value="Protein_kinase_ATP_BS"/>
</dbReference>
<dbReference type="SMART" id="SM00220">
    <property type="entry name" value="S_TKc"/>
    <property type="match status" value="1"/>
</dbReference>
<dbReference type="EC" id="2.7.11.1" evidence="2"/>
<evidence type="ECO:0000313" key="12">
    <source>
        <dbReference type="EMBL" id="CAY67415.1"/>
    </source>
</evidence>
<evidence type="ECO:0000256" key="8">
    <source>
        <dbReference type="ARBA" id="ARBA00047899"/>
    </source>
</evidence>
<evidence type="ECO:0000256" key="5">
    <source>
        <dbReference type="ARBA" id="ARBA00022741"/>
    </source>
</evidence>
<dbReference type="Proteomes" id="UP000000314">
    <property type="component" value="Chromosome 1"/>
</dbReference>
<keyword evidence="5 10" id="KW-0547">Nucleotide-binding</keyword>
<feature type="binding site" evidence="10">
    <location>
        <position position="38"/>
    </location>
    <ligand>
        <name>ATP</name>
        <dbReference type="ChEBI" id="CHEBI:30616"/>
    </ligand>
</feature>
<sequence>MREFNADQFELFERLGKGAFGVVYHGFDKVTNMHVAIKQIDLESTDDSIEEIQNEITLLSNCSHPNIIQYHGSFVKGYKLWIVMEYLDGGSCNDLLEAGPFDETEISVICYNLLQGLAYLHKSGKIHRDIKAANIMIGRLGQVKIGDFGVATQLTNTLSRRHTFVGTPNWMSPEVILRKDYDFRADIWSLGITLLEMAYGKPPLSQYSTYEILFMIPKNQPPSLSSDFSEEFRNFVHQCLQKSPADRPSTGQLLKHRFIAKGRNVDQSCLQKLIDRKIKHDLETGSKVTKYYKPTVNQSDDPQSVQFDLDTVNEGVVKFNLNSTSDEQGELKIQFPVDHDQFETIKDLSRAQSYDSSVVRDDVSSISSQKSTSEHELNIILNQSFNKITTKYSLTTNQYDKLVHFKSHLLGKSLNSIAHNQDEQICRVFYKDITKNIMKSNNERLKQKLLPHHYKTVERENTLLKKTYQYDRKRDRVEELLLARWAENITKS</sequence>
<feature type="domain" description="Protein kinase" evidence="11">
    <location>
        <begin position="9"/>
        <end position="259"/>
    </location>
</feature>
<keyword evidence="7 10" id="KW-0067">ATP-binding</keyword>
<name>C4QVZ2_KOMPG</name>
<dbReference type="GO" id="GO:0005524">
    <property type="term" value="F:ATP binding"/>
    <property type="evidence" value="ECO:0007669"/>
    <property type="project" value="UniProtKB-UniRule"/>
</dbReference>
<dbReference type="Pfam" id="PF00069">
    <property type="entry name" value="Pkinase"/>
    <property type="match status" value="1"/>
</dbReference>
<dbReference type="Gene3D" id="1.10.510.10">
    <property type="entry name" value="Transferase(Phosphotransferase) domain 1"/>
    <property type="match status" value="1"/>
</dbReference>
<dbReference type="STRING" id="644223.C4QVZ2"/>
<comment type="catalytic activity">
    <reaction evidence="9">
        <text>L-seryl-[protein] + ATP = O-phospho-L-seryl-[protein] + ADP + H(+)</text>
        <dbReference type="Rhea" id="RHEA:17989"/>
        <dbReference type="Rhea" id="RHEA-COMP:9863"/>
        <dbReference type="Rhea" id="RHEA-COMP:11604"/>
        <dbReference type="ChEBI" id="CHEBI:15378"/>
        <dbReference type="ChEBI" id="CHEBI:29999"/>
        <dbReference type="ChEBI" id="CHEBI:30616"/>
        <dbReference type="ChEBI" id="CHEBI:83421"/>
        <dbReference type="ChEBI" id="CHEBI:456216"/>
        <dbReference type="EC" id="2.7.11.1"/>
    </reaction>
</comment>
<dbReference type="PROSITE" id="PS00107">
    <property type="entry name" value="PROTEIN_KINASE_ATP"/>
    <property type="match status" value="1"/>
</dbReference>
<dbReference type="EMBL" id="FN392319">
    <property type="protein sequence ID" value="CAY67415.1"/>
    <property type="molecule type" value="Genomic_DNA"/>
</dbReference>
<keyword evidence="4" id="KW-0808">Transferase</keyword>
<evidence type="ECO:0000256" key="10">
    <source>
        <dbReference type="PROSITE-ProRule" id="PRU10141"/>
    </source>
</evidence>
<reference evidence="12 13" key="1">
    <citation type="journal article" date="2009" name="Nat. Biotechnol.">
        <title>Genome sequence of the recombinant protein production host Pichia pastoris.</title>
        <authorList>
            <person name="De Schutter K."/>
            <person name="Lin Y.C."/>
            <person name="Tiels P."/>
            <person name="Van Hecke A."/>
            <person name="Glinka S."/>
            <person name="Weber-Lehmann J."/>
            <person name="Rouze P."/>
            <person name="Van de Peer Y."/>
            <person name="Callewaert N."/>
        </authorList>
    </citation>
    <scope>NUCLEOTIDE SEQUENCE [LARGE SCALE GENOMIC DNA]</scope>
    <source>
        <strain evidence="13">GS115 / ATCC 20864</strain>
    </source>
</reference>
<dbReference type="InterPro" id="IPR011009">
    <property type="entry name" value="Kinase-like_dom_sf"/>
</dbReference>
<gene>
    <name evidence="12" type="ordered locus">PAS_chr1-1_0057</name>
</gene>
<dbReference type="GO" id="GO:0030447">
    <property type="term" value="P:filamentous growth"/>
    <property type="evidence" value="ECO:0007669"/>
    <property type="project" value="UniProtKB-ARBA"/>
</dbReference>
<evidence type="ECO:0000256" key="2">
    <source>
        <dbReference type="ARBA" id="ARBA00012513"/>
    </source>
</evidence>
<comment type="catalytic activity">
    <reaction evidence="8">
        <text>L-threonyl-[protein] + ATP = O-phospho-L-threonyl-[protein] + ADP + H(+)</text>
        <dbReference type="Rhea" id="RHEA:46608"/>
        <dbReference type="Rhea" id="RHEA-COMP:11060"/>
        <dbReference type="Rhea" id="RHEA-COMP:11605"/>
        <dbReference type="ChEBI" id="CHEBI:15378"/>
        <dbReference type="ChEBI" id="CHEBI:30013"/>
        <dbReference type="ChEBI" id="CHEBI:30616"/>
        <dbReference type="ChEBI" id="CHEBI:61977"/>
        <dbReference type="ChEBI" id="CHEBI:456216"/>
        <dbReference type="EC" id="2.7.11.1"/>
    </reaction>
</comment>
<evidence type="ECO:0000256" key="6">
    <source>
        <dbReference type="ARBA" id="ARBA00022777"/>
    </source>
</evidence>
<dbReference type="GeneID" id="8197574"/>
<evidence type="ECO:0000256" key="7">
    <source>
        <dbReference type="ARBA" id="ARBA00022840"/>
    </source>
</evidence>
<dbReference type="SMR" id="C4QVZ2"/>
<dbReference type="GO" id="GO:0004674">
    <property type="term" value="F:protein serine/threonine kinase activity"/>
    <property type="evidence" value="ECO:0007669"/>
    <property type="project" value="UniProtKB-KW"/>
</dbReference>
<dbReference type="FunFam" id="1.10.510.10:FF:000499">
    <property type="entry name" value="Serine/threonine-protein kinase KIC1"/>
    <property type="match status" value="1"/>
</dbReference>
<dbReference type="PROSITE" id="PS50011">
    <property type="entry name" value="PROTEIN_KINASE_DOM"/>
    <property type="match status" value="1"/>
</dbReference>
<dbReference type="InParanoid" id="C4QVZ2"/>
<keyword evidence="13" id="KW-1185">Reference proteome</keyword>
<dbReference type="GO" id="GO:0005737">
    <property type="term" value="C:cytoplasm"/>
    <property type="evidence" value="ECO:0007669"/>
    <property type="project" value="TreeGrafter"/>
</dbReference>
<dbReference type="InterPro" id="IPR000719">
    <property type="entry name" value="Prot_kinase_dom"/>
</dbReference>
<dbReference type="HOGENOM" id="CLU_000288_63_23_1"/>
<dbReference type="OrthoDB" id="248923at2759"/>
<dbReference type="AlphaFoldDB" id="C4QVZ2"/>
<keyword evidence="3" id="KW-0723">Serine/threonine-protein kinase</keyword>
<keyword evidence="6" id="KW-0418">Kinase</keyword>
<protein>
    <recommendedName>
        <fullName evidence="2">non-specific serine/threonine protein kinase</fullName>
        <ecNumber evidence="2">2.7.11.1</ecNumber>
    </recommendedName>
</protein>
<evidence type="ECO:0000256" key="9">
    <source>
        <dbReference type="ARBA" id="ARBA00048679"/>
    </source>
</evidence>
<accession>C4QVZ2</accession>
<evidence type="ECO:0000259" key="11">
    <source>
        <dbReference type="PROSITE" id="PS50011"/>
    </source>
</evidence>